<dbReference type="InterPro" id="IPR005046">
    <property type="entry name" value="DUF285"/>
</dbReference>
<feature type="transmembrane region" description="Helical" evidence="2">
    <location>
        <begin position="154"/>
        <end position="180"/>
    </location>
</feature>
<dbReference type="InterPro" id="IPR018247">
    <property type="entry name" value="EF_Hand_1_Ca_BS"/>
</dbReference>
<dbReference type="SUPFAM" id="SSF47473">
    <property type="entry name" value="EF-hand"/>
    <property type="match status" value="1"/>
</dbReference>
<evidence type="ECO:0000313" key="5">
    <source>
        <dbReference type="Proteomes" id="UP000660262"/>
    </source>
</evidence>
<dbReference type="InterPro" id="IPR002048">
    <property type="entry name" value="EF_hand_dom"/>
</dbReference>
<feature type="domain" description="EF-hand" evidence="3">
    <location>
        <begin position="24"/>
        <end position="59"/>
    </location>
</feature>
<name>A0A830HKH0_9CHLO</name>
<evidence type="ECO:0000313" key="4">
    <source>
        <dbReference type="EMBL" id="GHP07372.1"/>
    </source>
</evidence>
<reference evidence="4" key="1">
    <citation type="submission" date="2020-10" db="EMBL/GenBank/DDBJ databases">
        <title>Unveiling of a novel bifunctional photoreceptor, Dualchrome1, isolated from a cosmopolitan green alga.</title>
        <authorList>
            <person name="Suzuki S."/>
            <person name="Kawachi M."/>
        </authorList>
    </citation>
    <scope>NUCLEOTIDE SEQUENCE</scope>
    <source>
        <strain evidence="4">NIES 2893</strain>
    </source>
</reference>
<keyword evidence="2" id="KW-0472">Membrane</keyword>
<dbReference type="PROSITE" id="PS50222">
    <property type="entry name" value="EF_HAND_2"/>
    <property type="match status" value="2"/>
</dbReference>
<keyword evidence="1" id="KW-0106">Calcium</keyword>
<dbReference type="OrthoDB" id="198852at2759"/>
<accession>A0A830HKH0</accession>
<organism evidence="4 5">
    <name type="scientific">Pycnococcus provasolii</name>
    <dbReference type="NCBI Taxonomy" id="41880"/>
    <lineage>
        <taxon>Eukaryota</taxon>
        <taxon>Viridiplantae</taxon>
        <taxon>Chlorophyta</taxon>
        <taxon>Pseudoscourfieldiophyceae</taxon>
        <taxon>Pseudoscourfieldiales</taxon>
        <taxon>Pycnococcaceae</taxon>
        <taxon>Pycnococcus</taxon>
    </lineage>
</organism>
<dbReference type="CDD" id="cd00051">
    <property type="entry name" value="EFh"/>
    <property type="match status" value="1"/>
</dbReference>
<evidence type="ECO:0000256" key="1">
    <source>
        <dbReference type="ARBA" id="ARBA00022837"/>
    </source>
</evidence>
<gene>
    <name evidence="4" type="ORF">PPROV_000611300</name>
</gene>
<dbReference type="Pfam" id="PF13202">
    <property type="entry name" value="EF-hand_5"/>
    <property type="match status" value="2"/>
</dbReference>
<dbReference type="SMART" id="SM00054">
    <property type="entry name" value="EFh"/>
    <property type="match status" value="3"/>
</dbReference>
<dbReference type="InterPro" id="IPR011992">
    <property type="entry name" value="EF-hand-dom_pair"/>
</dbReference>
<feature type="domain" description="EF-hand" evidence="3">
    <location>
        <begin position="112"/>
        <end position="147"/>
    </location>
</feature>
<evidence type="ECO:0000256" key="2">
    <source>
        <dbReference type="SAM" id="Phobius"/>
    </source>
</evidence>
<comment type="caution">
    <text evidence="4">The sequence shown here is derived from an EMBL/GenBank/DDBJ whole genome shotgun (WGS) entry which is preliminary data.</text>
</comment>
<dbReference type="PROSITE" id="PS00018">
    <property type="entry name" value="EF_HAND_1"/>
    <property type="match status" value="2"/>
</dbReference>
<keyword evidence="2" id="KW-0812">Transmembrane</keyword>
<dbReference type="AlphaFoldDB" id="A0A830HKH0"/>
<dbReference type="Gene3D" id="1.10.238.10">
    <property type="entry name" value="EF-hand"/>
    <property type="match status" value="1"/>
</dbReference>
<evidence type="ECO:0000259" key="3">
    <source>
        <dbReference type="PROSITE" id="PS50222"/>
    </source>
</evidence>
<dbReference type="Pfam" id="PF03382">
    <property type="entry name" value="DUF285"/>
    <property type="match status" value="1"/>
</dbReference>
<sequence length="384" mass="42319">MSTPAGNQALGEVRKVLHGVRLDECPALLREKLAQYDTNGNGIIDPNELPDPMSAEMTYLKVSSFPKKVQPLLHEIDDEKNGKIEMDELTEILTVYVDLKKANKEGSIAIKTLPKEIQATLKVFDVDGDGTVAPMELARGAELYKDSKKTAKRLMIFSGVLLIILVALVAVIVSLTAVVVEETKETKADNSGALVKKGTSTPVGTAKATKSLALFDMPGQTAGVLSGVKLINLKQFGTLLGYTSKWITAEVTDMGGMFYYATSFNQDISRWDTSKVTSMRGMFYLATSFNQDISGWDTGKVTDMGDMFSYARSFNQDISGWDTGKVTDMSYMFYEARSFNQDISEWDTGKVTDMYRMFDSADAFNNNKKITASCENNKCTLKKP</sequence>
<keyword evidence="2" id="KW-1133">Transmembrane helix</keyword>
<dbReference type="NCBIfam" id="TIGR02167">
    <property type="entry name" value="Liste_lipo_26"/>
    <property type="match status" value="4"/>
</dbReference>
<dbReference type="InterPro" id="IPR011889">
    <property type="entry name" value="Liste_lipo_26"/>
</dbReference>
<dbReference type="GO" id="GO:0005509">
    <property type="term" value="F:calcium ion binding"/>
    <property type="evidence" value="ECO:0007669"/>
    <property type="project" value="InterPro"/>
</dbReference>
<dbReference type="Proteomes" id="UP000660262">
    <property type="component" value="Unassembled WGS sequence"/>
</dbReference>
<keyword evidence="5" id="KW-1185">Reference proteome</keyword>
<dbReference type="EMBL" id="BNJQ01000016">
    <property type="protein sequence ID" value="GHP07372.1"/>
    <property type="molecule type" value="Genomic_DNA"/>
</dbReference>
<proteinExistence type="predicted"/>
<protein>
    <recommendedName>
        <fullName evidence="3">EF-hand domain-containing protein</fullName>
    </recommendedName>
</protein>